<reference evidence="3" key="1">
    <citation type="submission" date="2011-07" db="EMBL/GenBank/DDBJ databases">
        <authorList>
            <consortium name="Caenorhabditis brenneri Sequencing and Analysis Consortium"/>
            <person name="Wilson R.K."/>
        </authorList>
    </citation>
    <scope>NUCLEOTIDE SEQUENCE [LARGE SCALE GENOMIC DNA]</scope>
    <source>
        <strain evidence="3">PB2801</strain>
    </source>
</reference>
<evidence type="ECO:0000256" key="1">
    <source>
        <dbReference type="SAM" id="MobiDB-lite"/>
    </source>
</evidence>
<keyword evidence="3" id="KW-1185">Reference proteome</keyword>
<feature type="region of interest" description="Disordered" evidence="1">
    <location>
        <begin position="111"/>
        <end position="139"/>
    </location>
</feature>
<evidence type="ECO:0000313" key="3">
    <source>
        <dbReference type="Proteomes" id="UP000008068"/>
    </source>
</evidence>
<sequence>MYSFSKRTKRAPIAVIDLTGDENLAPAQRPSNPVLSARSNPVPTEENRYNPYQRGSMKVDLSSSLNVPPKPLAENHWPSQYNQYNTMDWNEYFKRNQTLGMEQHFGMNTNFGSPQMASPHFPPNSWTGQSSSSQPLPPYVYDQINAVSDDGS</sequence>
<dbReference type="HOGENOM" id="CLU_1723932_0_0_1"/>
<name>G0MBC7_CAEBE</name>
<dbReference type="InParanoid" id="G0MBC7"/>
<dbReference type="Proteomes" id="UP000008068">
    <property type="component" value="Unassembled WGS sequence"/>
</dbReference>
<protein>
    <submittedName>
        <fullName evidence="2">Uncharacterized protein</fullName>
    </submittedName>
</protein>
<gene>
    <name evidence="2" type="ORF">CAEBREN_02214</name>
</gene>
<dbReference type="AlphaFoldDB" id="G0MBC7"/>
<dbReference type="EMBL" id="GL379788">
    <property type="protein sequence ID" value="EGT40776.1"/>
    <property type="molecule type" value="Genomic_DNA"/>
</dbReference>
<evidence type="ECO:0000313" key="2">
    <source>
        <dbReference type="EMBL" id="EGT40776.1"/>
    </source>
</evidence>
<proteinExistence type="predicted"/>
<feature type="compositionally biased region" description="Polar residues" evidence="1">
    <location>
        <begin position="29"/>
        <end position="42"/>
    </location>
</feature>
<feature type="compositionally biased region" description="Polar residues" evidence="1">
    <location>
        <begin position="124"/>
        <end position="134"/>
    </location>
</feature>
<organism evidence="3">
    <name type="scientific">Caenorhabditis brenneri</name>
    <name type="common">Nematode worm</name>
    <dbReference type="NCBI Taxonomy" id="135651"/>
    <lineage>
        <taxon>Eukaryota</taxon>
        <taxon>Metazoa</taxon>
        <taxon>Ecdysozoa</taxon>
        <taxon>Nematoda</taxon>
        <taxon>Chromadorea</taxon>
        <taxon>Rhabditida</taxon>
        <taxon>Rhabditina</taxon>
        <taxon>Rhabditomorpha</taxon>
        <taxon>Rhabditoidea</taxon>
        <taxon>Rhabditidae</taxon>
        <taxon>Peloderinae</taxon>
        <taxon>Caenorhabditis</taxon>
    </lineage>
</organism>
<accession>G0MBC7</accession>
<feature type="region of interest" description="Disordered" evidence="1">
    <location>
        <begin position="23"/>
        <end position="78"/>
    </location>
</feature>